<dbReference type="KEGG" id="epa:110251755"/>
<dbReference type="Pfam" id="PF01556">
    <property type="entry name" value="DnaJ_C"/>
    <property type="match status" value="1"/>
</dbReference>
<dbReference type="AlphaFoldDB" id="A0A913YWF4"/>
<evidence type="ECO:0000256" key="1">
    <source>
        <dbReference type="ARBA" id="ARBA00023186"/>
    </source>
</evidence>
<evidence type="ECO:0000313" key="4">
    <source>
        <dbReference type="Proteomes" id="UP000887567"/>
    </source>
</evidence>
<dbReference type="Pfam" id="PF00226">
    <property type="entry name" value="DnaJ"/>
    <property type="match status" value="1"/>
</dbReference>
<dbReference type="SUPFAM" id="SSF49493">
    <property type="entry name" value="HSP40/DnaJ peptide-binding domain"/>
    <property type="match status" value="2"/>
</dbReference>
<accession>A0A913YWF4</accession>
<dbReference type="FunFam" id="2.60.260.20:FF:000002">
    <property type="entry name" value="Dnaj homolog subfamily b member"/>
    <property type="match status" value="1"/>
</dbReference>
<name>A0A913YWF4_EXADI</name>
<dbReference type="PRINTS" id="PR00625">
    <property type="entry name" value="JDOMAIN"/>
</dbReference>
<dbReference type="PANTHER" id="PTHR24078:SF571">
    <property type="entry name" value="J DOMAIN-CONTAINING PROTEIN"/>
    <property type="match status" value="1"/>
</dbReference>
<dbReference type="GO" id="GO:0000122">
    <property type="term" value="P:negative regulation of transcription by RNA polymerase II"/>
    <property type="evidence" value="ECO:0007669"/>
    <property type="project" value="TreeGrafter"/>
</dbReference>
<dbReference type="FunFam" id="2.60.260.20:FF:000006">
    <property type="entry name" value="DnaJ subfamily B member 13"/>
    <property type="match status" value="1"/>
</dbReference>
<dbReference type="InterPro" id="IPR001623">
    <property type="entry name" value="DnaJ_domain"/>
</dbReference>
<dbReference type="GO" id="GO:0006457">
    <property type="term" value="P:protein folding"/>
    <property type="evidence" value="ECO:0007669"/>
    <property type="project" value="InterPro"/>
</dbReference>
<dbReference type="SMART" id="SM00271">
    <property type="entry name" value="DnaJ"/>
    <property type="match status" value="1"/>
</dbReference>
<dbReference type="SUPFAM" id="SSF46565">
    <property type="entry name" value="Chaperone J-domain"/>
    <property type="match status" value="1"/>
</dbReference>
<protein>
    <recommendedName>
        <fullName evidence="2">J domain-containing protein</fullName>
    </recommendedName>
</protein>
<dbReference type="GeneID" id="110251755"/>
<dbReference type="CDD" id="cd10747">
    <property type="entry name" value="DnaJ_C"/>
    <property type="match status" value="1"/>
</dbReference>
<dbReference type="EnsemblMetazoa" id="XM_021058486.2">
    <property type="protein sequence ID" value="XP_020914145.1"/>
    <property type="gene ID" value="LOC110251755"/>
</dbReference>
<feature type="domain" description="J" evidence="2">
    <location>
        <begin position="4"/>
        <end position="68"/>
    </location>
</feature>
<dbReference type="InterPro" id="IPR008971">
    <property type="entry name" value="HSP40/DnaJ_pept-bd"/>
</dbReference>
<sequence length="336" mass="37956">MGRDFYAVLGVPRNASSEDIKKAYKKQARLYHPDKNKNQGAEEKFKLISEAYKVLTDPQKRSIFDTYGEEGLTGNFGIRGGFPFDDPMKVFREVFADEDPFKEFDFFFFDGLGGDNFSKVFESHTSSSASYGWKSFGDGFDFRTPHDPFSKQETLPQDPPIEQPLPVTLEELLTGTMKKLKINHRVLSANNTYVQEEKILQIDVKPGWKAGTKITFPREGDMKAGVIAADIIFVVTDKPHQYFKRDSDNNLLYVAKLNLRDALVGCMINVPTIDGRVLSIQVNEVIQPGTQKRIPGEGLPIPKRNGERADMIVAFDVAFPTNLSHEQKEFLANLPF</sequence>
<evidence type="ECO:0000313" key="3">
    <source>
        <dbReference type="EnsemblMetazoa" id="XP_028518837.1"/>
    </source>
</evidence>
<dbReference type="CDD" id="cd06257">
    <property type="entry name" value="DnaJ"/>
    <property type="match status" value="1"/>
</dbReference>
<dbReference type="PROSITE" id="PS50076">
    <property type="entry name" value="DNAJ_2"/>
    <property type="match status" value="1"/>
</dbReference>
<dbReference type="RefSeq" id="XP_028518837.1">
    <property type="nucleotide sequence ID" value="XM_028663036.1"/>
</dbReference>
<dbReference type="Proteomes" id="UP000887567">
    <property type="component" value="Unplaced"/>
</dbReference>
<dbReference type="RefSeq" id="XP_020914145.1">
    <property type="nucleotide sequence ID" value="XM_021058486.2"/>
</dbReference>
<dbReference type="InterPro" id="IPR036869">
    <property type="entry name" value="J_dom_sf"/>
</dbReference>
<dbReference type="PANTHER" id="PTHR24078">
    <property type="entry name" value="DNAJ HOMOLOG SUBFAMILY C MEMBER"/>
    <property type="match status" value="1"/>
</dbReference>
<dbReference type="Gene3D" id="2.60.260.20">
    <property type="entry name" value="Urease metallochaperone UreE, N-terminal domain"/>
    <property type="match status" value="2"/>
</dbReference>
<dbReference type="GO" id="GO:0005829">
    <property type="term" value="C:cytosol"/>
    <property type="evidence" value="ECO:0007669"/>
    <property type="project" value="TreeGrafter"/>
</dbReference>
<dbReference type="GO" id="GO:0051082">
    <property type="term" value="F:unfolded protein binding"/>
    <property type="evidence" value="ECO:0007669"/>
    <property type="project" value="InterPro"/>
</dbReference>
<proteinExistence type="predicted"/>
<dbReference type="EnsemblMetazoa" id="XM_028663036.1">
    <property type="protein sequence ID" value="XP_028518837.1"/>
    <property type="gene ID" value="LOC110251755"/>
</dbReference>
<evidence type="ECO:0000259" key="2">
    <source>
        <dbReference type="PROSITE" id="PS50076"/>
    </source>
</evidence>
<dbReference type="InterPro" id="IPR002939">
    <property type="entry name" value="DnaJ_C"/>
</dbReference>
<dbReference type="OMA" id="LWIEVKP"/>
<keyword evidence="1" id="KW-0143">Chaperone</keyword>
<dbReference type="Gene3D" id="1.10.287.110">
    <property type="entry name" value="DnaJ domain"/>
    <property type="match status" value="1"/>
</dbReference>
<dbReference type="InterPro" id="IPR051339">
    <property type="entry name" value="DnaJ_subfamily_B"/>
</dbReference>
<organism evidence="3 4">
    <name type="scientific">Exaiptasia diaphana</name>
    <name type="common">Tropical sea anemone</name>
    <name type="synonym">Aiptasia pulchella</name>
    <dbReference type="NCBI Taxonomy" id="2652724"/>
    <lineage>
        <taxon>Eukaryota</taxon>
        <taxon>Metazoa</taxon>
        <taxon>Cnidaria</taxon>
        <taxon>Anthozoa</taxon>
        <taxon>Hexacorallia</taxon>
        <taxon>Actiniaria</taxon>
        <taxon>Aiptasiidae</taxon>
        <taxon>Exaiptasia</taxon>
    </lineage>
</organism>
<dbReference type="OrthoDB" id="550424at2759"/>
<reference evidence="3" key="1">
    <citation type="submission" date="2022-11" db="UniProtKB">
        <authorList>
            <consortium name="EnsemblMetazoa"/>
        </authorList>
    </citation>
    <scope>IDENTIFICATION</scope>
</reference>
<dbReference type="GO" id="GO:0051087">
    <property type="term" value="F:protein-folding chaperone binding"/>
    <property type="evidence" value="ECO:0007669"/>
    <property type="project" value="TreeGrafter"/>
</dbReference>
<keyword evidence="4" id="KW-1185">Reference proteome</keyword>